<dbReference type="GeneID" id="90993766"/>
<reference evidence="8" key="1">
    <citation type="submission" date="2016-11" db="EMBL/GenBank/DDBJ databases">
        <authorList>
            <person name="Varghese N."/>
            <person name="Submissions S."/>
        </authorList>
    </citation>
    <scope>NUCLEOTIDE SEQUENCE [LARGE SCALE GENOMIC DNA]</scope>
    <source>
        <strain evidence="8">DSM 18095</strain>
    </source>
</reference>
<dbReference type="SUPFAM" id="SSF53822">
    <property type="entry name" value="Periplasmic binding protein-like I"/>
    <property type="match status" value="1"/>
</dbReference>
<dbReference type="Proteomes" id="UP000184114">
    <property type="component" value="Unassembled WGS sequence"/>
</dbReference>
<protein>
    <submittedName>
        <fullName evidence="7">Monosaccharide ABC transporter substrate-binding protein, CUT2 family (TC 3.A.1.2.-)</fullName>
    </submittedName>
</protein>
<evidence type="ECO:0000256" key="4">
    <source>
        <dbReference type="SAM" id="MobiDB-lite"/>
    </source>
</evidence>
<dbReference type="AlphaFoldDB" id="A0A1M4VKI1"/>
<evidence type="ECO:0000313" key="8">
    <source>
        <dbReference type="Proteomes" id="UP000184114"/>
    </source>
</evidence>
<keyword evidence="3 5" id="KW-0732">Signal</keyword>
<evidence type="ECO:0000256" key="5">
    <source>
        <dbReference type="SAM" id="SignalP"/>
    </source>
</evidence>
<feature type="region of interest" description="Disordered" evidence="4">
    <location>
        <begin position="29"/>
        <end position="52"/>
    </location>
</feature>
<comment type="similarity">
    <text evidence="2">Belongs to the bacterial solute-binding protein 2 family.</text>
</comment>
<evidence type="ECO:0000256" key="2">
    <source>
        <dbReference type="ARBA" id="ARBA00007639"/>
    </source>
</evidence>
<dbReference type="Gene3D" id="3.40.50.2300">
    <property type="match status" value="2"/>
</dbReference>
<dbReference type="GO" id="GO:0030313">
    <property type="term" value="C:cell envelope"/>
    <property type="evidence" value="ECO:0007669"/>
    <property type="project" value="UniProtKB-SubCell"/>
</dbReference>
<feature type="chain" id="PRO_5038860527" evidence="5">
    <location>
        <begin position="25"/>
        <end position="370"/>
    </location>
</feature>
<feature type="domain" description="Periplasmic binding protein" evidence="6">
    <location>
        <begin position="89"/>
        <end position="344"/>
    </location>
</feature>
<dbReference type="STRING" id="1123404.SAMN02745784_01505"/>
<dbReference type="PANTHER" id="PTHR46847:SF1">
    <property type="entry name" value="D-ALLOSE-BINDING PERIPLASMIC PROTEIN-RELATED"/>
    <property type="match status" value="1"/>
</dbReference>
<name>A0A1M4VKI1_9FIRM</name>
<dbReference type="Pfam" id="PF13407">
    <property type="entry name" value="Peripla_BP_4"/>
    <property type="match status" value="1"/>
</dbReference>
<gene>
    <name evidence="7" type="ORF">SAMN02745784_01505</name>
</gene>
<dbReference type="InterPro" id="IPR028082">
    <property type="entry name" value="Peripla_BP_I"/>
</dbReference>
<organism evidence="7 8">
    <name type="scientific">Tissierella praeacuta DSM 18095</name>
    <dbReference type="NCBI Taxonomy" id="1123404"/>
    <lineage>
        <taxon>Bacteria</taxon>
        <taxon>Bacillati</taxon>
        <taxon>Bacillota</taxon>
        <taxon>Tissierellia</taxon>
        <taxon>Tissierellales</taxon>
        <taxon>Tissierellaceae</taxon>
        <taxon>Tissierella</taxon>
    </lineage>
</organism>
<feature type="compositionally biased region" description="Basic and acidic residues" evidence="4">
    <location>
        <begin position="31"/>
        <end position="52"/>
    </location>
</feature>
<keyword evidence="8" id="KW-1185">Reference proteome</keyword>
<dbReference type="InterPro" id="IPR025997">
    <property type="entry name" value="SBP_2_dom"/>
</dbReference>
<evidence type="ECO:0000256" key="3">
    <source>
        <dbReference type="ARBA" id="ARBA00022729"/>
    </source>
</evidence>
<comment type="subcellular location">
    <subcellularLocation>
        <location evidence="1">Cell envelope</location>
    </subcellularLocation>
</comment>
<dbReference type="GO" id="GO:0030246">
    <property type="term" value="F:carbohydrate binding"/>
    <property type="evidence" value="ECO:0007669"/>
    <property type="project" value="UniProtKB-ARBA"/>
</dbReference>
<evidence type="ECO:0000259" key="6">
    <source>
        <dbReference type="Pfam" id="PF13407"/>
    </source>
</evidence>
<evidence type="ECO:0000313" key="7">
    <source>
        <dbReference type="EMBL" id="SHE69531.1"/>
    </source>
</evidence>
<sequence length="370" mass="39565">MSIKNGFKKLSLLGLILIMSLSLGLTGCSNNDKEPVNVEEGTSKEKETEVQTEEVKNSAMEEAEQKLLEALTPLPDKDTGVKLAAIESTLANSFWITMQEGYEDAAKEYGVSIDVMATETETDINGQLDIMKVLLSKDYNAIAVSPLTEHNLIPGIVEANNKGTKVVAVGNGVNEKALEEAKGKIEAYITSDFKQQGKMGAEFIIDKTGGKGKVAVIEGIPGATQSEARKNGAIEAFEAAGMEVLPVQTANFDRQQAYDLTAALIDAYPDIVGIACGNDVMALGAVEALKAKNMKDKVVVAGVDFIEEAKVSIENGELDATVAMSPYLFGKAGVITALKAIQGHEFKESVVWTPIQLISKENVATMEGWK</sequence>
<dbReference type="CDD" id="cd06320">
    <property type="entry name" value="PBP1_allose_binding"/>
    <property type="match status" value="1"/>
</dbReference>
<dbReference type="RefSeq" id="WP_072974938.1">
    <property type="nucleotide sequence ID" value="NZ_FQTY01000005.1"/>
</dbReference>
<dbReference type="PROSITE" id="PS51257">
    <property type="entry name" value="PROKAR_LIPOPROTEIN"/>
    <property type="match status" value="1"/>
</dbReference>
<accession>A0A1M4VKI1</accession>
<dbReference type="EMBL" id="FQTY01000005">
    <property type="protein sequence ID" value="SHE69531.1"/>
    <property type="molecule type" value="Genomic_DNA"/>
</dbReference>
<feature type="signal peptide" evidence="5">
    <location>
        <begin position="1"/>
        <end position="24"/>
    </location>
</feature>
<evidence type="ECO:0000256" key="1">
    <source>
        <dbReference type="ARBA" id="ARBA00004196"/>
    </source>
</evidence>
<proteinExistence type="inferred from homology"/>
<dbReference type="PANTHER" id="PTHR46847">
    <property type="entry name" value="D-ALLOSE-BINDING PERIPLASMIC PROTEIN-RELATED"/>
    <property type="match status" value="1"/>
</dbReference>